<evidence type="ECO:0000256" key="6">
    <source>
        <dbReference type="ARBA" id="ARBA00022777"/>
    </source>
</evidence>
<sequence>MIKSLDKHRNNKRFSLTKQLVLVITAVSVVFTLLTTAIGLYLDYRQELSMLDGDFQQIEESYLSSLTASLWVEDRDQLKTQALGIMNLPHLSYLSISDKSGELIKLGAPLESHRIEKTWRLVYELSGKQFELGHLIIQADLDTVHKNIQDKFIVLLAGQSLQIFIIAIVILIFAFRLIVKPLTIMAERVTQFDSKKVPKQIVLPTRVFDDEITILVNQYNETVDHIRANYLSLEQARKQAEEASLKKSEFLANMSHEIRTPMNGIIGLSGLMRDMDMKAEHKEYVNMLHTSSLSLLDLINDILDFSKIEAGRLELEVMPLNVFELSKEVESLFMVRAAEQGLSLRCTVDGKISPMLLGDATKVRQILVNLVSNALKFTERGYVHLHLQCMEDLPESVVVEFAVTDSGIGVEFDKQDAIFDKFQQADGSTTRKYGGTGLGLAICREMVALMGGKLKLTSQIGKGSRFYFSLQLDKDVMHIAAREQLSLQGLNVLLVDDSMLNMRITSSQLNALGATATQCDTPSAVLSQIEKAELMGQPFDIVIVDKVMPEIDGFQLASHLQQLGSSCPKIMMISAAPDVGDAEKAQALGIVSLITRPYKDSTLIRAIAKCTTAQQPCRVLNERGAEFQYDPVGEERPMVVGSECRTNPERGSNEIDAAVHQGEQYENSMMDKQDKQDEHVQESKALNILVVEDTLINQKVSKMMLEKQGATVMIAENGQIAVDLFSQYHFDMIFMDCQMPVLDGFEATRAIRSLEAKSEKGGHIPIIALTANVVKEERDKCYAAGMDDFVSKPVSLQILREKVQKYRRTFSDA</sequence>
<evidence type="ECO:0000256" key="3">
    <source>
        <dbReference type="ARBA" id="ARBA00022553"/>
    </source>
</evidence>
<comment type="caution">
    <text evidence="16">The sequence shown here is derived from an EMBL/GenBank/DDBJ whole genome shotgun (WGS) entry which is preliminary data.</text>
</comment>
<dbReference type="FunFam" id="1.10.287.130:FF:000002">
    <property type="entry name" value="Two-component osmosensing histidine kinase"/>
    <property type="match status" value="1"/>
</dbReference>
<evidence type="ECO:0000256" key="11">
    <source>
        <dbReference type="PROSITE-ProRule" id="PRU00169"/>
    </source>
</evidence>
<dbReference type="PRINTS" id="PR00344">
    <property type="entry name" value="BCTRLSENSOR"/>
</dbReference>
<dbReference type="AlphaFoldDB" id="A0A0J1JPT1"/>
<evidence type="ECO:0000256" key="7">
    <source>
        <dbReference type="ARBA" id="ARBA00022840"/>
    </source>
</evidence>
<dbReference type="CDD" id="cd16922">
    <property type="entry name" value="HATPase_EvgS-ArcB-TorS-like"/>
    <property type="match status" value="1"/>
</dbReference>
<evidence type="ECO:0000256" key="1">
    <source>
        <dbReference type="ARBA" id="ARBA00000085"/>
    </source>
</evidence>
<keyword evidence="8" id="KW-0902">Two-component regulatory system</keyword>
<feature type="domain" description="Response regulatory" evidence="15">
    <location>
        <begin position="491"/>
        <end position="611"/>
    </location>
</feature>
<feature type="domain" description="Response regulatory" evidence="15">
    <location>
        <begin position="687"/>
        <end position="807"/>
    </location>
</feature>
<dbReference type="STRING" id="1195763.ABT56_15675"/>
<evidence type="ECO:0000256" key="5">
    <source>
        <dbReference type="ARBA" id="ARBA00022741"/>
    </source>
</evidence>
<dbReference type="InterPro" id="IPR003661">
    <property type="entry name" value="HisK_dim/P_dom"/>
</dbReference>
<dbReference type="Pfam" id="PF02518">
    <property type="entry name" value="HATPase_c"/>
    <property type="match status" value="1"/>
</dbReference>
<dbReference type="EMBL" id="LDOT01000023">
    <property type="protein sequence ID" value="KLV04242.1"/>
    <property type="molecule type" value="Genomic_DNA"/>
</dbReference>
<dbReference type="PROSITE" id="PS50110">
    <property type="entry name" value="RESPONSE_REGULATORY"/>
    <property type="match status" value="2"/>
</dbReference>
<keyword evidence="3 11" id="KW-0597">Phosphoprotein</keyword>
<evidence type="ECO:0000256" key="8">
    <source>
        <dbReference type="ARBA" id="ARBA00023012"/>
    </source>
</evidence>
<dbReference type="GO" id="GO:0000155">
    <property type="term" value="F:phosphorelay sensor kinase activity"/>
    <property type="evidence" value="ECO:0007669"/>
    <property type="project" value="InterPro"/>
</dbReference>
<dbReference type="SMART" id="SM00448">
    <property type="entry name" value="REC"/>
    <property type="match status" value="2"/>
</dbReference>
<keyword evidence="7" id="KW-0067">ATP-binding</keyword>
<dbReference type="InterPro" id="IPR001789">
    <property type="entry name" value="Sig_transdc_resp-reg_receiver"/>
</dbReference>
<dbReference type="PANTHER" id="PTHR45339:SF5">
    <property type="entry name" value="HISTIDINE KINASE"/>
    <property type="match status" value="1"/>
</dbReference>
<keyword evidence="13" id="KW-0812">Transmembrane</keyword>
<feature type="modified residue" description="4-aspartylphosphate" evidence="11">
    <location>
        <position position="736"/>
    </location>
</feature>
<dbReference type="RefSeq" id="WP_047879828.1">
    <property type="nucleotide sequence ID" value="NZ_LDOT01000023.1"/>
</dbReference>
<dbReference type="PATRIC" id="fig|1195763.3.peg.3340"/>
<dbReference type="OrthoDB" id="9810730at2"/>
<keyword evidence="6" id="KW-0418">Kinase</keyword>
<dbReference type="SMART" id="SM00387">
    <property type="entry name" value="HATPase_c"/>
    <property type="match status" value="1"/>
</dbReference>
<dbReference type="SUPFAM" id="SSF55874">
    <property type="entry name" value="ATPase domain of HSP90 chaperone/DNA topoisomerase II/histidine kinase"/>
    <property type="match status" value="1"/>
</dbReference>
<reference evidence="16 17" key="1">
    <citation type="submission" date="2015-05" db="EMBL/GenBank/DDBJ databases">
        <title>Photobacterium galathea sp. nov.</title>
        <authorList>
            <person name="Machado H."/>
            <person name="Gram L."/>
        </authorList>
    </citation>
    <scope>NUCLEOTIDE SEQUENCE [LARGE SCALE GENOMIC DNA]</scope>
    <source>
        <strain evidence="16 17">CGMCC 1.12159</strain>
    </source>
</reference>
<gene>
    <name evidence="16" type="ORF">ABT56_15675</name>
</gene>
<dbReference type="InterPro" id="IPR036890">
    <property type="entry name" value="HATPase_C_sf"/>
</dbReference>
<dbReference type="EC" id="2.7.13.3" evidence="2"/>
<evidence type="ECO:0000259" key="15">
    <source>
        <dbReference type="PROSITE" id="PS50110"/>
    </source>
</evidence>
<feature type="domain" description="Histidine kinase" evidence="14">
    <location>
        <begin position="253"/>
        <end position="474"/>
    </location>
</feature>
<evidence type="ECO:0000259" key="14">
    <source>
        <dbReference type="PROSITE" id="PS50109"/>
    </source>
</evidence>
<dbReference type="InterPro" id="IPR004358">
    <property type="entry name" value="Sig_transdc_His_kin-like_C"/>
</dbReference>
<evidence type="ECO:0000256" key="13">
    <source>
        <dbReference type="SAM" id="Phobius"/>
    </source>
</evidence>
<organism evidence="16 17">
    <name type="scientific">Photobacterium aquae</name>
    <dbReference type="NCBI Taxonomy" id="1195763"/>
    <lineage>
        <taxon>Bacteria</taxon>
        <taxon>Pseudomonadati</taxon>
        <taxon>Pseudomonadota</taxon>
        <taxon>Gammaproteobacteria</taxon>
        <taxon>Vibrionales</taxon>
        <taxon>Vibrionaceae</taxon>
        <taxon>Photobacterium</taxon>
    </lineage>
</organism>
<dbReference type="PROSITE" id="PS50109">
    <property type="entry name" value="HIS_KIN"/>
    <property type="match status" value="1"/>
</dbReference>
<feature type="modified residue" description="4-aspartylphosphate" evidence="11">
    <location>
        <position position="545"/>
    </location>
</feature>
<dbReference type="InterPro" id="IPR036097">
    <property type="entry name" value="HisK_dim/P_sf"/>
</dbReference>
<dbReference type="GO" id="GO:0005524">
    <property type="term" value="F:ATP binding"/>
    <property type="evidence" value="ECO:0007669"/>
    <property type="project" value="UniProtKB-KW"/>
</dbReference>
<comment type="catalytic activity">
    <reaction evidence="1">
        <text>ATP + protein L-histidine = ADP + protein N-phospho-L-histidine.</text>
        <dbReference type="EC" id="2.7.13.3"/>
    </reaction>
</comment>
<keyword evidence="13" id="KW-1133">Transmembrane helix</keyword>
<dbReference type="Proteomes" id="UP000036097">
    <property type="component" value="Unassembled WGS sequence"/>
</dbReference>
<proteinExistence type="predicted"/>
<dbReference type="InterPro" id="IPR033414">
    <property type="entry name" value="Sensor_dom"/>
</dbReference>
<name>A0A0J1JPT1_9GAMM</name>
<dbReference type="Pfam" id="PF00512">
    <property type="entry name" value="HisKA"/>
    <property type="match status" value="1"/>
</dbReference>
<feature type="transmembrane region" description="Helical" evidence="13">
    <location>
        <begin position="20"/>
        <end position="42"/>
    </location>
</feature>
<feature type="coiled-coil region" evidence="12">
    <location>
        <begin position="216"/>
        <end position="253"/>
    </location>
</feature>
<dbReference type="FunFam" id="3.30.565.10:FF:000010">
    <property type="entry name" value="Sensor histidine kinase RcsC"/>
    <property type="match status" value="1"/>
</dbReference>
<dbReference type="PANTHER" id="PTHR45339">
    <property type="entry name" value="HYBRID SIGNAL TRANSDUCTION HISTIDINE KINASE J"/>
    <property type="match status" value="1"/>
</dbReference>
<comment type="subunit">
    <text evidence="9">At low DSF concentrations, interacts with RpfF.</text>
</comment>
<evidence type="ECO:0000256" key="9">
    <source>
        <dbReference type="ARBA" id="ARBA00064003"/>
    </source>
</evidence>
<evidence type="ECO:0000256" key="12">
    <source>
        <dbReference type="SAM" id="Coils"/>
    </source>
</evidence>
<evidence type="ECO:0000256" key="4">
    <source>
        <dbReference type="ARBA" id="ARBA00022679"/>
    </source>
</evidence>
<evidence type="ECO:0000313" key="16">
    <source>
        <dbReference type="EMBL" id="KLV04242.1"/>
    </source>
</evidence>
<evidence type="ECO:0000256" key="10">
    <source>
        <dbReference type="ARBA" id="ARBA00068150"/>
    </source>
</evidence>
<accession>A0A0J1JPT1</accession>
<dbReference type="InterPro" id="IPR003594">
    <property type="entry name" value="HATPase_dom"/>
</dbReference>
<evidence type="ECO:0000313" key="17">
    <source>
        <dbReference type="Proteomes" id="UP000036097"/>
    </source>
</evidence>
<dbReference type="InterPro" id="IPR005467">
    <property type="entry name" value="His_kinase_dom"/>
</dbReference>
<protein>
    <recommendedName>
        <fullName evidence="10">Sensory/regulatory protein RpfC</fullName>
        <ecNumber evidence="2">2.7.13.3</ecNumber>
    </recommendedName>
</protein>
<feature type="transmembrane region" description="Helical" evidence="13">
    <location>
        <begin position="152"/>
        <end position="179"/>
    </location>
</feature>
<keyword evidence="12" id="KW-0175">Coiled coil</keyword>
<dbReference type="SMART" id="SM00388">
    <property type="entry name" value="HisKA"/>
    <property type="match status" value="1"/>
</dbReference>
<dbReference type="Pfam" id="PF00072">
    <property type="entry name" value="Response_reg"/>
    <property type="match status" value="2"/>
</dbReference>
<dbReference type="Gene3D" id="3.40.50.2300">
    <property type="match status" value="2"/>
</dbReference>
<dbReference type="CDD" id="cd00082">
    <property type="entry name" value="HisKA"/>
    <property type="match status" value="1"/>
</dbReference>
<dbReference type="SUPFAM" id="SSF47384">
    <property type="entry name" value="Homodimeric domain of signal transducing histidine kinase"/>
    <property type="match status" value="1"/>
</dbReference>
<keyword evidence="17" id="KW-1185">Reference proteome</keyword>
<dbReference type="Gene3D" id="1.10.287.130">
    <property type="match status" value="1"/>
</dbReference>
<keyword evidence="4" id="KW-0808">Transferase</keyword>
<dbReference type="Gene3D" id="3.30.565.10">
    <property type="entry name" value="Histidine kinase-like ATPase, C-terminal domain"/>
    <property type="match status" value="1"/>
</dbReference>
<dbReference type="InterPro" id="IPR011006">
    <property type="entry name" value="CheY-like_superfamily"/>
</dbReference>
<dbReference type="SUPFAM" id="SSF52172">
    <property type="entry name" value="CheY-like"/>
    <property type="match status" value="2"/>
</dbReference>
<evidence type="ECO:0000256" key="2">
    <source>
        <dbReference type="ARBA" id="ARBA00012438"/>
    </source>
</evidence>
<dbReference type="CDD" id="cd17546">
    <property type="entry name" value="REC_hyHK_CKI1_RcsC-like"/>
    <property type="match status" value="2"/>
</dbReference>
<keyword evidence="13" id="KW-0472">Membrane</keyword>
<dbReference type="Pfam" id="PF17149">
    <property type="entry name" value="CHASE5"/>
    <property type="match status" value="1"/>
</dbReference>
<keyword evidence="5" id="KW-0547">Nucleotide-binding</keyword>